<evidence type="ECO:0000256" key="1">
    <source>
        <dbReference type="ARBA" id="ARBA00004127"/>
    </source>
</evidence>
<feature type="transmembrane region" description="Helical" evidence="8">
    <location>
        <begin position="101"/>
        <end position="120"/>
    </location>
</feature>
<accession>A0AAN6VVH5</accession>
<feature type="transmembrane region" description="Helical" evidence="8">
    <location>
        <begin position="329"/>
        <end position="346"/>
    </location>
</feature>
<evidence type="ECO:0000256" key="8">
    <source>
        <dbReference type="SAM" id="Phobius"/>
    </source>
</evidence>
<proteinExistence type="predicted"/>
<feature type="transmembrane region" description="Helical" evidence="8">
    <location>
        <begin position="237"/>
        <end position="259"/>
    </location>
</feature>
<evidence type="ECO:0000256" key="4">
    <source>
        <dbReference type="ARBA" id="ARBA00022989"/>
    </source>
</evidence>
<reference evidence="9" key="1">
    <citation type="journal article" date="2023" name="Mol. Phylogenet. Evol.">
        <title>Genome-scale phylogeny and comparative genomics of the fungal order Sordariales.</title>
        <authorList>
            <person name="Hensen N."/>
            <person name="Bonometti L."/>
            <person name="Westerberg I."/>
            <person name="Brannstrom I.O."/>
            <person name="Guillou S."/>
            <person name="Cros-Aarteil S."/>
            <person name="Calhoun S."/>
            <person name="Haridas S."/>
            <person name="Kuo A."/>
            <person name="Mondo S."/>
            <person name="Pangilinan J."/>
            <person name="Riley R."/>
            <person name="LaButti K."/>
            <person name="Andreopoulos B."/>
            <person name="Lipzen A."/>
            <person name="Chen C."/>
            <person name="Yan M."/>
            <person name="Daum C."/>
            <person name="Ng V."/>
            <person name="Clum A."/>
            <person name="Steindorff A."/>
            <person name="Ohm R.A."/>
            <person name="Martin F."/>
            <person name="Silar P."/>
            <person name="Natvig D.O."/>
            <person name="Lalanne C."/>
            <person name="Gautier V."/>
            <person name="Ament-Velasquez S.L."/>
            <person name="Kruys A."/>
            <person name="Hutchinson M.I."/>
            <person name="Powell A.J."/>
            <person name="Barry K."/>
            <person name="Miller A.N."/>
            <person name="Grigoriev I.V."/>
            <person name="Debuchy R."/>
            <person name="Gladieux P."/>
            <person name="Hiltunen Thoren M."/>
            <person name="Johannesson H."/>
        </authorList>
    </citation>
    <scope>NUCLEOTIDE SEQUENCE</scope>
    <source>
        <strain evidence="9">CBS 538.74</strain>
    </source>
</reference>
<dbReference type="Pfam" id="PF02535">
    <property type="entry name" value="Zip"/>
    <property type="match status" value="1"/>
</dbReference>
<reference evidence="9" key="2">
    <citation type="submission" date="2023-05" db="EMBL/GenBank/DDBJ databases">
        <authorList>
            <consortium name="Lawrence Berkeley National Laboratory"/>
            <person name="Steindorff A."/>
            <person name="Hensen N."/>
            <person name="Bonometti L."/>
            <person name="Westerberg I."/>
            <person name="Brannstrom I.O."/>
            <person name="Guillou S."/>
            <person name="Cros-Aarteil S."/>
            <person name="Calhoun S."/>
            <person name="Haridas S."/>
            <person name="Kuo A."/>
            <person name="Mondo S."/>
            <person name="Pangilinan J."/>
            <person name="Riley R."/>
            <person name="Labutti K."/>
            <person name="Andreopoulos B."/>
            <person name="Lipzen A."/>
            <person name="Chen C."/>
            <person name="Yanf M."/>
            <person name="Daum C."/>
            <person name="Ng V."/>
            <person name="Clum A."/>
            <person name="Ohm R."/>
            <person name="Martin F."/>
            <person name="Silar P."/>
            <person name="Natvig D."/>
            <person name="Lalanne C."/>
            <person name="Gautier V."/>
            <person name="Ament-Velasquez S.L."/>
            <person name="Kruys A."/>
            <person name="Hutchinson M.I."/>
            <person name="Powell A.J."/>
            <person name="Barry K."/>
            <person name="Miller A.N."/>
            <person name="Grigoriev I.V."/>
            <person name="Debuchy R."/>
            <person name="Gladieux P."/>
            <person name="Thoren M.H."/>
            <person name="Johannesson H."/>
        </authorList>
    </citation>
    <scope>NUCLEOTIDE SEQUENCE</scope>
    <source>
        <strain evidence="9">CBS 538.74</strain>
    </source>
</reference>
<keyword evidence="5" id="KW-0333">Golgi apparatus</keyword>
<dbReference type="GO" id="GO:0006829">
    <property type="term" value="P:zinc ion transport"/>
    <property type="evidence" value="ECO:0007669"/>
    <property type="project" value="InterPro"/>
</dbReference>
<feature type="region of interest" description="Disordered" evidence="7">
    <location>
        <begin position="296"/>
        <end position="322"/>
    </location>
</feature>
<comment type="subcellular location">
    <subcellularLocation>
        <location evidence="1">Endomembrane system</location>
        <topology evidence="1">Multi-pass membrane protein</topology>
    </subcellularLocation>
    <subcellularLocation>
        <location evidence="2">Golgi apparatus membrane</location>
    </subcellularLocation>
</comment>
<dbReference type="EMBL" id="MU856843">
    <property type="protein sequence ID" value="KAK4158022.1"/>
    <property type="molecule type" value="Genomic_DNA"/>
</dbReference>
<protein>
    <submittedName>
        <fullName evidence="9">Zinc transporter ZIP9</fullName>
    </submittedName>
</protein>
<dbReference type="GO" id="GO:0000139">
    <property type="term" value="C:Golgi membrane"/>
    <property type="evidence" value="ECO:0007669"/>
    <property type="project" value="UniProtKB-SubCell"/>
</dbReference>
<keyword evidence="3 8" id="KW-0812">Transmembrane</keyword>
<dbReference type="AlphaFoldDB" id="A0AAN6VVH5"/>
<dbReference type="PANTHER" id="PTHR16133:SF0">
    <property type="entry name" value="ZINC_IRON REGULATED TRANSPORTER-RELATED PROTEIN 102B, ISOFORM E"/>
    <property type="match status" value="1"/>
</dbReference>
<evidence type="ECO:0000256" key="6">
    <source>
        <dbReference type="ARBA" id="ARBA00023136"/>
    </source>
</evidence>
<evidence type="ECO:0000313" key="9">
    <source>
        <dbReference type="EMBL" id="KAK4158022.1"/>
    </source>
</evidence>
<feature type="region of interest" description="Disordered" evidence="7">
    <location>
        <begin position="142"/>
        <end position="170"/>
    </location>
</feature>
<comment type="caution">
    <text evidence="9">The sequence shown here is derived from an EMBL/GenBank/DDBJ whole genome shotgun (WGS) entry which is preliminary data.</text>
</comment>
<evidence type="ECO:0000256" key="7">
    <source>
        <dbReference type="SAM" id="MobiDB-lite"/>
    </source>
</evidence>
<gene>
    <name evidence="9" type="ORF">C8A00DRAFT_29095</name>
</gene>
<keyword evidence="4 8" id="KW-1133">Transmembrane helix</keyword>
<sequence>MAGLIFLIATSVVMAVASFLAGALPLSFSLSQSQLRLISSLGAGLLVGSCLIVILPEGIEALAAATHHSHPSKQPAQPGPRAIVDGIWGRADEPEGQKAELPAFNIGFALILGFALMFLVDRLPRHATDRFQPAPASRHVSLEDLAGPSVPGEEESEGFLGSLRPSPKQTRSLATTTGLVIHAAADGIAMGASASTSNLNVGLIIFFAILVHKAPAAFGLTSILLKQGLSKRATRVHLMIFSLAAPAGALATYFLVSLIGGQSMEGESAQWWTGMLLLFSAGTFLYVAMHAMQEENQSTGHDHHSSGNGYAEGGSSSHRKQSKLQMRDTLVTVVGFLLPLLTRFGHHHH</sequence>
<evidence type="ECO:0000256" key="5">
    <source>
        <dbReference type="ARBA" id="ARBA00023034"/>
    </source>
</evidence>
<dbReference type="Proteomes" id="UP001302745">
    <property type="component" value="Unassembled WGS sequence"/>
</dbReference>
<dbReference type="InterPro" id="IPR003689">
    <property type="entry name" value="ZIP"/>
</dbReference>
<organism evidence="9 10">
    <name type="scientific">Chaetomidium leptoderma</name>
    <dbReference type="NCBI Taxonomy" id="669021"/>
    <lineage>
        <taxon>Eukaryota</taxon>
        <taxon>Fungi</taxon>
        <taxon>Dikarya</taxon>
        <taxon>Ascomycota</taxon>
        <taxon>Pezizomycotina</taxon>
        <taxon>Sordariomycetes</taxon>
        <taxon>Sordariomycetidae</taxon>
        <taxon>Sordariales</taxon>
        <taxon>Chaetomiaceae</taxon>
        <taxon>Chaetomidium</taxon>
    </lineage>
</organism>
<feature type="transmembrane region" description="Helical" evidence="8">
    <location>
        <begin position="271"/>
        <end position="289"/>
    </location>
</feature>
<name>A0AAN6VVH5_9PEZI</name>
<evidence type="ECO:0000256" key="3">
    <source>
        <dbReference type="ARBA" id="ARBA00022692"/>
    </source>
</evidence>
<keyword evidence="6 8" id="KW-0472">Membrane</keyword>
<dbReference type="PANTHER" id="PTHR16133">
    <property type="entry name" value="SOLUTE CARRIER FAMILY 39 ZINC TRANSPORTER , MEMBER 9-RELATED"/>
    <property type="match status" value="1"/>
</dbReference>
<dbReference type="InterPro" id="IPR045891">
    <property type="entry name" value="ZIP9"/>
</dbReference>
<evidence type="ECO:0000313" key="10">
    <source>
        <dbReference type="Proteomes" id="UP001302745"/>
    </source>
</evidence>
<keyword evidence="10" id="KW-1185">Reference proteome</keyword>
<feature type="transmembrane region" description="Helical" evidence="8">
    <location>
        <begin position="6"/>
        <end position="28"/>
    </location>
</feature>
<evidence type="ECO:0000256" key="2">
    <source>
        <dbReference type="ARBA" id="ARBA00004394"/>
    </source>
</evidence>
<feature type="transmembrane region" description="Helical" evidence="8">
    <location>
        <begin position="201"/>
        <end position="225"/>
    </location>
</feature>
<dbReference type="GO" id="GO:0046873">
    <property type="term" value="F:metal ion transmembrane transporter activity"/>
    <property type="evidence" value="ECO:0007669"/>
    <property type="project" value="InterPro"/>
</dbReference>
<feature type="transmembrane region" description="Helical" evidence="8">
    <location>
        <begin position="35"/>
        <end position="55"/>
    </location>
</feature>